<dbReference type="EMBL" id="CM046395">
    <property type="protein sequence ID" value="KAI8541936.1"/>
    <property type="molecule type" value="Genomic_DNA"/>
</dbReference>
<proteinExistence type="predicted"/>
<sequence>MESETNYAGGVREAEAPPRVISAVHRTLQLIHSDDLNSKVHAAKEIRRLTKTSHRCRRHFSAAVKPLVGMLRSDSAEATEASLLALLNLAVKDETNKINIVNAGALEPIISFLQLESSTLQEHSTAALLTLSASSVNKHIIGDSGAIPLLVDILRYGSSQAKADAVMTLYNLSTQAILLTLILDAKPIPPIVNLLKTCKKSSKTAEKGTALIESLVGFDEGKIALTSEEGGVLAVVEVLESGSLQSREHAVGTLLTMCQSDRCKYREPILKEGVIPGLLELTVQGTPKSRCKAQTLLRLLRESPYRRTELQPDTLENIVCNLICHMEGEDQSVKKAKQMLADMVQVSMEQSLRHLQQRALVCSPADLPIASCTSEVSLK</sequence>
<evidence type="ECO:0000313" key="2">
    <source>
        <dbReference type="Proteomes" id="UP001062846"/>
    </source>
</evidence>
<reference evidence="1" key="1">
    <citation type="submission" date="2022-02" db="EMBL/GenBank/DDBJ databases">
        <title>Plant Genome Project.</title>
        <authorList>
            <person name="Zhang R.-G."/>
        </authorList>
    </citation>
    <scope>NUCLEOTIDE SEQUENCE</scope>
    <source>
        <strain evidence="1">AT1</strain>
    </source>
</reference>
<comment type="caution">
    <text evidence="1">The sequence shown here is derived from an EMBL/GenBank/DDBJ whole genome shotgun (WGS) entry which is preliminary data.</text>
</comment>
<dbReference type="Proteomes" id="UP001062846">
    <property type="component" value="Chromosome 8"/>
</dbReference>
<name>A0ACC0MMF2_RHOML</name>
<accession>A0ACC0MMF2</accession>
<evidence type="ECO:0000313" key="1">
    <source>
        <dbReference type="EMBL" id="KAI8541936.1"/>
    </source>
</evidence>
<protein>
    <submittedName>
        <fullName evidence="1">Uncharacterized protein</fullName>
    </submittedName>
</protein>
<keyword evidence="2" id="KW-1185">Reference proteome</keyword>
<organism evidence="1 2">
    <name type="scientific">Rhododendron molle</name>
    <name type="common">Chinese azalea</name>
    <name type="synonym">Azalea mollis</name>
    <dbReference type="NCBI Taxonomy" id="49168"/>
    <lineage>
        <taxon>Eukaryota</taxon>
        <taxon>Viridiplantae</taxon>
        <taxon>Streptophyta</taxon>
        <taxon>Embryophyta</taxon>
        <taxon>Tracheophyta</taxon>
        <taxon>Spermatophyta</taxon>
        <taxon>Magnoliopsida</taxon>
        <taxon>eudicotyledons</taxon>
        <taxon>Gunneridae</taxon>
        <taxon>Pentapetalae</taxon>
        <taxon>asterids</taxon>
        <taxon>Ericales</taxon>
        <taxon>Ericaceae</taxon>
        <taxon>Ericoideae</taxon>
        <taxon>Rhodoreae</taxon>
        <taxon>Rhododendron</taxon>
    </lineage>
</organism>
<gene>
    <name evidence="1" type="ORF">RHMOL_Rhmol08G0099400</name>
</gene>